<gene>
    <name evidence="1" type="ORF">M9H77_12435</name>
</gene>
<comment type="caution">
    <text evidence="1">The sequence shown here is derived from an EMBL/GenBank/DDBJ whole genome shotgun (WGS) entry which is preliminary data.</text>
</comment>
<sequence length="88" mass="9621">MASSSSSRSEKIILQGSDDITFEVDEVVAKQSIMIKHTIKDRLASRGPILLPKVLGNILVKVIEYYKGVVTQPSSSENDIDLKVFVSG</sequence>
<evidence type="ECO:0000313" key="2">
    <source>
        <dbReference type="Proteomes" id="UP001060085"/>
    </source>
</evidence>
<keyword evidence="2" id="KW-1185">Reference proteome</keyword>
<name>A0ACC0BHH5_CATRO</name>
<accession>A0ACC0BHH5</accession>
<proteinExistence type="predicted"/>
<organism evidence="1 2">
    <name type="scientific">Catharanthus roseus</name>
    <name type="common">Madagascar periwinkle</name>
    <name type="synonym">Vinca rosea</name>
    <dbReference type="NCBI Taxonomy" id="4058"/>
    <lineage>
        <taxon>Eukaryota</taxon>
        <taxon>Viridiplantae</taxon>
        <taxon>Streptophyta</taxon>
        <taxon>Embryophyta</taxon>
        <taxon>Tracheophyta</taxon>
        <taxon>Spermatophyta</taxon>
        <taxon>Magnoliopsida</taxon>
        <taxon>eudicotyledons</taxon>
        <taxon>Gunneridae</taxon>
        <taxon>Pentapetalae</taxon>
        <taxon>asterids</taxon>
        <taxon>lamiids</taxon>
        <taxon>Gentianales</taxon>
        <taxon>Apocynaceae</taxon>
        <taxon>Rauvolfioideae</taxon>
        <taxon>Vinceae</taxon>
        <taxon>Catharanthinae</taxon>
        <taxon>Catharanthus</taxon>
    </lineage>
</organism>
<dbReference type="Proteomes" id="UP001060085">
    <property type="component" value="Linkage Group LG03"/>
</dbReference>
<dbReference type="EMBL" id="CM044703">
    <property type="protein sequence ID" value="KAI5672071.1"/>
    <property type="molecule type" value="Genomic_DNA"/>
</dbReference>
<reference evidence="2" key="1">
    <citation type="journal article" date="2023" name="Nat. Plants">
        <title>Single-cell RNA sequencing provides a high-resolution roadmap for understanding the multicellular compartmentation of specialized metabolism.</title>
        <authorList>
            <person name="Sun S."/>
            <person name="Shen X."/>
            <person name="Li Y."/>
            <person name="Li Y."/>
            <person name="Wang S."/>
            <person name="Li R."/>
            <person name="Zhang H."/>
            <person name="Shen G."/>
            <person name="Guo B."/>
            <person name="Wei J."/>
            <person name="Xu J."/>
            <person name="St-Pierre B."/>
            <person name="Chen S."/>
            <person name="Sun C."/>
        </authorList>
    </citation>
    <scope>NUCLEOTIDE SEQUENCE [LARGE SCALE GENOMIC DNA]</scope>
</reference>
<protein>
    <submittedName>
        <fullName evidence="1">Uncharacterized protein</fullName>
    </submittedName>
</protein>
<evidence type="ECO:0000313" key="1">
    <source>
        <dbReference type="EMBL" id="KAI5672071.1"/>
    </source>
</evidence>